<gene>
    <name evidence="1" type="ORF">DWB68_04445</name>
</gene>
<evidence type="ECO:0000313" key="2">
    <source>
        <dbReference type="Proteomes" id="UP000265419"/>
    </source>
</evidence>
<dbReference type="EMBL" id="QQXK01000006">
    <property type="protein sequence ID" value="RII43035.1"/>
    <property type="molecule type" value="Genomic_DNA"/>
</dbReference>
<comment type="caution">
    <text evidence="1">The sequence shown here is derived from an EMBL/GenBank/DDBJ whole genome shotgun (WGS) entry which is preliminary data.</text>
</comment>
<reference evidence="1 2" key="1">
    <citation type="submission" date="2018-07" db="EMBL/GenBank/DDBJ databases">
        <title>Arthrobacter sp. nov., isolated from raw cow's milk with high bacterial count.</title>
        <authorList>
            <person name="Hahne J."/>
            <person name="Isele D."/>
            <person name="Lipski A."/>
        </authorList>
    </citation>
    <scope>NUCLEOTIDE SEQUENCE [LARGE SCALE GENOMIC DNA]</scope>
    <source>
        <strain evidence="1 2">JZ R-35</strain>
    </source>
</reference>
<organism evidence="1 2">
    <name type="scientific">Galactobacter valiniphilus</name>
    <dbReference type="NCBI Taxonomy" id="2676122"/>
    <lineage>
        <taxon>Bacteria</taxon>
        <taxon>Bacillati</taxon>
        <taxon>Actinomycetota</taxon>
        <taxon>Actinomycetes</taxon>
        <taxon>Micrococcales</taxon>
        <taxon>Micrococcaceae</taxon>
        <taxon>Galactobacter</taxon>
    </lineage>
</organism>
<keyword evidence="2" id="KW-1185">Reference proteome</keyword>
<dbReference type="Proteomes" id="UP000265419">
    <property type="component" value="Unassembled WGS sequence"/>
</dbReference>
<evidence type="ECO:0000313" key="1">
    <source>
        <dbReference type="EMBL" id="RII43035.1"/>
    </source>
</evidence>
<proteinExistence type="predicted"/>
<accession>A0A399JBU1</accession>
<sequence>MVHLPAVSQALGRLPWLAPPCLRLRRLRARLLMVDSSLVRRSSRRRDAATLLTHPLTRVSARSHATARRPGPR</sequence>
<dbReference type="AlphaFoldDB" id="A0A399JBU1"/>
<protein>
    <submittedName>
        <fullName evidence="1">Uncharacterized protein</fullName>
    </submittedName>
</protein>
<name>A0A399JBU1_9MICC</name>